<dbReference type="Gene3D" id="3.30.70.330">
    <property type="match status" value="4"/>
</dbReference>
<evidence type="ECO:0000313" key="6">
    <source>
        <dbReference type="EMBL" id="VVC29321.1"/>
    </source>
</evidence>
<feature type="domain" description="RRM" evidence="5">
    <location>
        <begin position="91"/>
        <end position="168"/>
    </location>
</feature>
<feature type="region of interest" description="Disordered" evidence="4">
    <location>
        <begin position="369"/>
        <end position="390"/>
    </location>
</feature>
<evidence type="ECO:0000259" key="5">
    <source>
        <dbReference type="PROSITE" id="PS50102"/>
    </source>
</evidence>
<accession>A0A5E4MAP9</accession>
<feature type="domain" description="RRM" evidence="5">
    <location>
        <begin position="3"/>
        <end position="81"/>
    </location>
</feature>
<dbReference type="PROSITE" id="PS50102">
    <property type="entry name" value="RRM"/>
    <property type="match status" value="4"/>
</dbReference>
<dbReference type="Pfam" id="PF00076">
    <property type="entry name" value="RRM_1"/>
    <property type="match status" value="4"/>
</dbReference>
<sequence>MAKSLFIGNLSNTVTLSDLRALFGPIGEISSIRLSKDVRTGRSLGYGYVTFETSTDASRAIETINCSQLNGKPIEIAWSWHDPAVQKCQNANLYISGLKPEIDAKCLYDTFIAFGELISCQVAYDKLGVSKGYGYIHFWKEKDAEECVNKLNGICIHGQAIYISKSNSKEDRQNNITDQGKFTNVHISNLSEEFNGTDLYDMFEVYGEITSVKVVRKENGDSKRFGFVNFQKPDDAKKAVEELNGKPSPSGENYYVSCAHQKYGSKDTPLKTFENTERVEPSNKVNLYIRNLDGTVTDERLKHEFSAFGVVTRAIVMKENGRSKGVGFVHFETAEQASNAMAQKNRSVINNNIIYVSLAQRKADRLTKNSNNKSLVNAETAEPEGNQNVESPNRLTEVRKSGITTDRNNTLYRDSANNTSPYRATEMQHPRITPGNNMYYDSANNTSPYRATEMQHPRITSGNNMYYGSAHISSPYGETEIQHPVIIPWKNVFNCGNIYDFL</sequence>
<keyword evidence="7" id="KW-1185">Reference proteome</keyword>
<reference evidence="6 7" key="1">
    <citation type="submission" date="2019-08" db="EMBL/GenBank/DDBJ databases">
        <authorList>
            <person name="Alioto T."/>
            <person name="Alioto T."/>
            <person name="Gomez Garrido J."/>
        </authorList>
    </citation>
    <scope>NUCLEOTIDE SEQUENCE [LARGE SCALE GENOMIC DNA]</scope>
</reference>
<dbReference type="AlphaFoldDB" id="A0A5E4MAP9"/>
<dbReference type="PANTHER" id="PTHR24012">
    <property type="entry name" value="RNA BINDING PROTEIN"/>
    <property type="match status" value="1"/>
</dbReference>
<keyword evidence="2 3" id="KW-0694">RNA-binding</keyword>
<protein>
    <submittedName>
        <fullName evidence="6">RNA recognition motif domain</fullName>
    </submittedName>
</protein>
<feature type="domain" description="RRM" evidence="5">
    <location>
        <begin position="183"/>
        <end position="261"/>
    </location>
</feature>
<dbReference type="InterPro" id="IPR012677">
    <property type="entry name" value="Nucleotide-bd_a/b_plait_sf"/>
</dbReference>
<dbReference type="EMBL" id="CABPRJ010000490">
    <property type="protein sequence ID" value="VVC29321.1"/>
    <property type="molecule type" value="Genomic_DNA"/>
</dbReference>
<dbReference type="InterPro" id="IPR035979">
    <property type="entry name" value="RBD_domain_sf"/>
</dbReference>
<gene>
    <name evidence="6" type="ORF">CINCED_3A019932</name>
</gene>
<dbReference type="Proteomes" id="UP000325440">
    <property type="component" value="Unassembled WGS sequence"/>
</dbReference>
<evidence type="ECO:0000256" key="3">
    <source>
        <dbReference type="PROSITE-ProRule" id="PRU00176"/>
    </source>
</evidence>
<dbReference type="OrthoDB" id="19742at2759"/>
<organism evidence="6 7">
    <name type="scientific">Cinara cedri</name>
    <dbReference type="NCBI Taxonomy" id="506608"/>
    <lineage>
        <taxon>Eukaryota</taxon>
        <taxon>Metazoa</taxon>
        <taxon>Ecdysozoa</taxon>
        <taxon>Arthropoda</taxon>
        <taxon>Hexapoda</taxon>
        <taxon>Insecta</taxon>
        <taxon>Pterygota</taxon>
        <taxon>Neoptera</taxon>
        <taxon>Paraneoptera</taxon>
        <taxon>Hemiptera</taxon>
        <taxon>Sternorrhyncha</taxon>
        <taxon>Aphidomorpha</taxon>
        <taxon>Aphidoidea</taxon>
        <taxon>Aphididae</taxon>
        <taxon>Lachninae</taxon>
        <taxon>Cinara</taxon>
    </lineage>
</organism>
<dbReference type="GO" id="GO:0003723">
    <property type="term" value="F:RNA binding"/>
    <property type="evidence" value="ECO:0007669"/>
    <property type="project" value="UniProtKB-UniRule"/>
</dbReference>
<dbReference type="InterPro" id="IPR000504">
    <property type="entry name" value="RRM_dom"/>
</dbReference>
<feature type="domain" description="RRM" evidence="5">
    <location>
        <begin position="285"/>
        <end position="361"/>
    </location>
</feature>
<evidence type="ECO:0000313" key="7">
    <source>
        <dbReference type="Proteomes" id="UP000325440"/>
    </source>
</evidence>
<dbReference type="SUPFAM" id="SSF54928">
    <property type="entry name" value="RNA-binding domain, RBD"/>
    <property type="match status" value="3"/>
</dbReference>
<name>A0A5E4MAP9_9HEMI</name>
<dbReference type="SMART" id="SM00360">
    <property type="entry name" value="RRM"/>
    <property type="match status" value="4"/>
</dbReference>
<evidence type="ECO:0000256" key="1">
    <source>
        <dbReference type="ARBA" id="ARBA00022737"/>
    </source>
</evidence>
<keyword evidence="1" id="KW-0677">Repeat</keyword>
<evidence type="ECO:0000256" key="2">
    <source>
        <dbReference type="ARBA" id="ARBA00022884"/>
    </source>
</evidence>
<proteinExistence type="predicted"/>
<evidence type="ECO:0000256" key="4">
    <source>
        <dbReference type="SAM" id="MobiDB-lite"/>
    </source>
</evidence>